<evidence type="ECO:0000313" key="2">
    <source>
        <dbReference type="Proteomes" id="UP001273209"/>
    </source>
</evidence>
<dbReference type="EMBL" id="JAWRVG010000043">
    <property type="protein sequence ID" value="KAK4065219.1"/>
    <property type="molecule type" value="Genomic_DNA"/>
</dbReference>
<evidence type="ECO:0000313" key="1">
    <source>
        <dbReference type="EMBL" id="KAK4065219.1"/>
    </source>
</evidence>
<dbReference type="PANTHER" id="PTHR35391:SF7">
    <property type="entry name" value="C2H2-TYPE DOMAIN-CONTAINING PROTEIN"/>
    <property type="match status" value="1"/>
</dbReference>
<dbReference type="PANTHER" id="PTHR35391">
    <property type="entry name" value="C2H2-TYPE DOMAIN-CONTAINING PROTEIN-RELATED"/>
    <property type="match status" value="1"/>
</dbReference>
<gene>
    <name evidence="1" type="ORF">Triagg1_8658</name>
</gene>
<dbReference type="RefSeq" id="XP_062752468.1">
    <property type="nucleotide sequence ID" value="XM_062903529.1"/>
</dbReference>
<protein>
    <submittedName>
        <fullName evidence="1">Uncharacterized protein</fullName>
    </submittedName>
</protein>
<comment type="caution">
    <text evidence="1">The sequence shown here is derived from an EMBL/GenBank/DDBJ whole genome shotgun (WGS) entry which is preliminary data.</text>
</comment>
<dbReference type="GeneID" id="87923433"/>
<name>A0AAE1I829_9HYPO</name>
<sequence length="494" mass="57035">MASSDELEQNGVNDNYDIVIDLDHGEMDIIKAERGAGGGGQEDEKMAFGIQTGSSKLSTSEMERSFNLWVDYTALGANISRLLDTRQFFDRKEKEMVTELLQMLARNIQWLNVKLDALGGSSSNDSDTDECEDEARDGIQCALDRLHLIAADIRRIWIRSLKYNLASSFHQNDDSYFHEQACILVRYYFRDARRSLCDQLGASLAIRRSKLLQRMRHEENFGTRHSLEESKHHMDDDTEPYVCLSEDCTSPMLFFVHMKDWMNHMEMFHSEQWNRSIHMSIWYCDIDHKPAIQFDDYDSFVRHMKDPANHEGQEPPTDRQLDTLSREKQKLLFRDEYCCPICKRVPSVLEPVILNSSPDEIRRQLYEHIAADIKDLALRLIPTLDEAEPSEYTQSEVDDGDHRRLRGDNLVASYLSRLVELRQETSVAFVDNPDRDTVGLNPLRDNPELVECRGHKAAPDPGKLDAIQDHFAQTQRYDQPLLDAATLMLTRILS</sequence>
<dbReference type="AlphaFoldDB" id="A0AAE1I829"/>
<keyword evidence="2" id="KW-1185">Reference proteome</keyword>
<dbReference type="Proteomes" id="UP001273209">
    <property type="component" value="Unassembled WGS sequence"/>
</dbReference>
<accession>A0AAE1I829</accession>
<proteinExistence type="predicted"/>
<reference evidence="1" key="1">
    <citation type="submission" date="2023-11" db="EMBL/GenBank/DDBJ databases">
        <title>The genome sequences of three competitors of mushroom-forming fungi.</title>
        <authorList>
            <person name="Beijen E."/>
            <person name="Ohm R.A."/>
        </authorList>
    </citation>
    <scope>NUCLEOTIDE SEQUENCE</scope>
    <source>
        <strain evidence="1">CBS 100526</strain>
    </source>
</reference>
<organism evidence="1 2">
    <name type="scientific">Trichoderma aggressivum f. europaeum</name>
    <dbReference type="NCBI Taxonomy" id="173218"/>
    <lineage>
        <taxon>Eukaryota</taxon>
        <taxon>Fungi</taxon>
        <taxon>Dikarya</taxon>
        <taxon>Ascomycota</taxon>
        <taxon>Pezizomycotina</taxon>
        <taxon>Sordariomycetes</taxon>
        <taxon>Hypocreomycetidae</taxon>
        <taxon>Hypocreales</taxon>
        <taxon>Hypocreaceae</taxon>
        <taxon>Trichoderma</taxon>
    </lineage>
</organism>